<gene>
    <name evidence="4" type="ORF">DES53_10113</name>
</gene>
<accession>A0A366HSF7</accession>
<dbReference type="InterPro" id="IPR013658">
    <property type="entry name" value="SGL"/>
</dbReference>
<evidence type="ECO:0000313" key="5">
    <source>
        <dbReference type="Proteomes" id="UP000253426"/>
    </source>
</evidence>
<dbReference type="PANTHER" id="PTHR47572:SF4">
    <property type="entry name" value="LACTONASE DRP35"/>
    <property type="match status" value="1"/>
</dbReference>
<dbReference type="Pfam" id="PF08450">
    <property type="entry name" value="SGL"/>
    <property type="match status" value="1"/>
</dbReference>
<proteinExistence type="predicted"/>
<comment type="caution">
    <text evidence="4">The sequence shown here is derived from an EMBL/GenBank/DDBJ whole genome shotgun (WGS) entry which is preliminary data.</text>
</comment>
<dbReference type="GO" id="GO:0016787">
    <property type="term" value="F:hydrolase activity"/>
    <property type="evidence" value="ECO:0007669"/>
    <property type="project" value="UniProtKB-KW"/>
</dbReference>
<dbReference type="EMBL" id="QNRR01000001">
    <property type="protein sequence ID" value="RBP47216.1"/>
    <property type="molecule type" value="Genomic_DNA"/>
</dbReference>
<evidence type="ECO:0000256" key="2">
    <source>
        <dbReference type="SAM" id="SignalP"/>
    </source>
</evidence>
<dbReference type="RefSeq" id="WP_170156746.1">
    <property type="nucleotide sequence ID" value="NZ_QNRR01000001.1"/>
</dbReference>
<dbReference type="SUPFAM" id="SSF63829">
    <property type="entry name" value="Calcium-dependent phosphotriesterase"/>
    <property type="match status" value="1"/>
</dbReference>
<keyword evidence="1" id="KW-0378">Hydrolase</keyword>
<dbReference type="InterPro" id="IPR051262">
    <property type="entry name" value="SMP-30/CGR1_Lactonase"/>
</dbReference>
<keyword evidence="5" id="KW-1185">Reference proteome</keyword>
<dbReference type="InterPro" id="IPR011042">
    <property type="entry name" value="6-blade_b-propeller_TolB-like"/>
</dbReference>
<evidence type="ECO:0000259" key="3">
    <source>
        <dbReference type="Pfam" id="PF08450"/>
    </source>
</evidence>
<evidence type="ECO:0000256" key="1">
    <source>
        <dbReference type="ARBA" id="ARBA00022801"/>
    </source>
</evidence>
<dbReference type="PANTHER" id="PTHR47572">
    <property type="entry name" value="LIPOPROTEIN-RELATED"/>
    <property type="match status" value="1"/>
</dbReference>
<sequence length="298" mass="31891">MRSIIALLALAIVGNVTAQDTSTHAILIEGEDWKEAVTGQTFTDGLCATEDGSLLFTDVRVGKGIYKLGLDGKVTLMIDEQPGISGLALGPDGRIYACQNKASRVVVFEKDGTVKELMKDVKPNDLIVTKKGFVYFTETGTKRIHGIAPDGKTFVADEGHVLRPNGITLSADQTTLAVSEHGGKNVWSWQIQPDGKLVGGAPNMTMQVSPNNAKGEALGDGSTTDAAGRYYVTSELGIQVFDATGRHSGTVALPFQGAKIVSVEFAGPNHEWLFVCAGDRIFKRKTQTQGAWQKPVQQ</sequence>
<reference evidence="4 5" key="1">
    <citation type="submission" date="2018-06" db="EMBL/GenBank/DDBJ databases">
        <title>Genomic Encyclopedia of Type Strains, Phase IV (KMG-IV): sequencing the most valuable type-strain genomes for metagenomic binning, comparative biology and taxonomic classification.</title>
        <authorList>
            <person name="Goeker M."/>
        </authorList>
    </citation>
    <scope>NUCLEOTIDE SEQUENCE [LARGE SCALE GENOMIC DNA]</scope>
    <source>
        <strain evidence="4 5">DSM 25532</strain>
    </source>
</reference>
<dbReference type="AlphaFoldDB" id="A0A366HSF7"/>
<protein>
    <submittedName>
        <fullName evidence="4">Sugar lactone lactonase YvrE</fullName>
    </submittedName>
</protein>
<keyword evidence="2" id="KW-0732">Signal</keyword>
<name>A0A366HSF7_9BACT</name>
<feature type="domain" description="SMP-30/Gluconolactonase/LRE-like region" evidence="3">
    <location>
        <begin position="48"/>
        <end position="276"/>
    </location>
</feature>
<dbReference type="Proteomes" id="UP000253426">
    <property type="component" value="Unassembled WGS sequence"/>
</dbReference>
<evidence type="ECO:0000313" key="4">
    <source>
        <dbReference type="EMBL" id="RBP47216.1"/>
    </source>
</evidence>
<feature type="chain" id="PRO_5016776940" evidence="2">
    <location>
        <begin position="19"/>
        <end position="298"/>
    </location>
</feature>
<dbReference type="Gene3D" id="2.120.10.30">
    <property type="entry name" value="TolB, C-terminal domain"/>
    <property type="match status" value="1"/>
</dbReference>
<feature type="signal peptide" evidence="2">
    <location>
        <begin position="1"/>
        <end position="18"/>
    </location>
</feature>
<organism evidence="4 5">
    <name type="scientific">Roseimicrobium gellanilyticum</name>
    <dbReference type="NCBI Taxonomy" id="748857"/>
    <lineage>
        <taxon>Bacteria</taxon>
        <taxon>Pseudomonadati</taxon>
        <taxon>Verrucomicrobiota</taxon>
        <taxon>Verrucomicrobiia</taxon>
        <taxon>Verrucomicrobiales</taxon>
        <taxon>Verrucomicrobiaceae</taxon>
        <taxon>Roseimicrobium</taxon>
    </lineage>
</organism>